<name>A0ABP0ZS06_9ASCO</name>
<dbReference type="EMBL" id="OZ022410">
    <property type="protein sequence ID" value="CAK9441254.1"/>
    <property type="molecule type" value="Genomic_DNA"/>
</dbReference>
<evidence type="ECO:0000256" key="2">
    <source>
        <dbReference type="SAM" id="Phobius"/>
    </source>
</evidence>
<protein>
    <recommendedName>
        <fullName evidence="5">SUN domain-containing protein</fullName>
    </recommendedName>
</protein>
<dbReference type="RefSeq" id="XP_066832061.1">
    <property type="nucleotide sequence ID" value="XM_066975421.1"/>
</dbReference>
<accession>A0ABP0ZS06</accession>
<keyword evidence="2" id="KW-0472">Membrane</keyword>
<keyword evidence="4" id="KW-1185">Reference proteome</keyword>
<proteinExistence type="predicted"/>
<reference evidence="3 4" key="1">
    <citation type="submission" date="2024-03" db="EMBL/GenBank/DDBJ databases">
        <authorList>
            <person name="Brejova B."/>
        </authorList>
    </citation>
    <scope>NUCLEOTIDE SEQUENCE [LARGE SCALE GENOMIC DNA]</scope>
    <source>
        <strain evidence="3 4">CBS 14171</strain>
    </source>
</reference>
<gene>
    <name evidence="3" type="ORF">LODBEIA_P51230</name>
</gene>
<evidence type="ECO:0000313" key="3">
    <source>
        <dbReference type="EMBL" id="CAK9441254.1"/>
    </source>
</evidence>
<keyword evidence="2" id="KW-0812">Transmembrane</keyword>
<sequence length="654" mass="73698">MKFFVVRLNTIATSILMPSSLESLRMPTTTATAGPRKFPLVPAFHEDTDEDHSINLQNMVGKARPLRSPPALEETLPTRTSVFENTSNSRCVVNGSSNRRIEVEKEISMTLNGQVDKDLDEQELNQSYHEFLRNINNGDFYDSHDDDDSGQDEDFDVSEENTYFEGISDEYQSECEYESDVGSNAGAGADDFFKQKGQQARNSPGLVPTPKLSQIESPEQPAADSRKPRSPSASTSPSVSLHYWTFALVAFLLSCVIAFAVLILQQESPQFFKTISISNKISQLEDQLRDNIMSMETRFEKLKSELTNLSVVGSGEAVTLEDGHVRIAPEFHQFLNKFLDSYQSSYIDEKLEKLKQFENPENLEKLADLQALKDYVDKAIVDSTSEIKNDIQNEIKSEVSSFMDNLNIVNDTLHPPSNKIWLNSMLELISKSAKHKNYADFAEGARILGFLTPQPQSQTGIFHTLQNWFANDVSSPHNANHVILDDEVTWQGGDQLGIRLSSPIIPTDILIQTGALPREGNEDTQVSIGFKPDSKVGFDKLKFDVIESKNKYVSKYKVLKSNRVKPQSINHIKLPIRFINSQVAGSNLYFLFNHAVNVSNIKVYGVTDVDTVHFKHQLDLLVDKFNEDDTVHHHQQQQQSADEAVYDINEDIYL</sequence>
<organism evidence="3 4">
    <name type="scientific">Lodderomyces beijingensis</name>
    <dbReference type="NCBI Taxonomy" id="1775926"/>
    <lineage>
        <taxon>Eukaryota</taxon>
        <taxon>Fungi</taxon>
        <taxon>Dikarya</taxon>
        <taxon>Ascomycota</taxon>
        <taxon>Saccharomycotina</taxon>
        <taxon>Pichiomycetes</taxon>
        <taxon>Debaryomycetaceae</taxon>
        <taxon>Candida/Lodderomyces clade</taxon>
        <taxon>Lodderomyces</taxon>
    </lineage>
</organism>
<evidence type="ECO:0000256" key="1">
    <source>
        <dbReference type="SAM" id="MobiDB-lite"/>
    </source>
</evidence>
<feature type="region of interest" description="Disordered" evidence="1">
    <location>
        <begin position="197"/>
        <end position="237"/>
    </location>
</feature>
<keyword evidence="2" id="KW-1133">Transmembrane helix</keyword>
<feature type="transmembrane region" description="Helical" evidence="2">
    <location>
        <begin position="241"/>
        <end position="264"/>
    </location>
</feature>
<dbReference type="Proteomes" id="UP001497383">
    <property type="component" value="Chromosome 6"/>
</dbReference>
<dbReference type="GeneID" id="92210319"/>
<evidence type="ECO:0008006" key="5">
    <source>
        <dbReference type="Google" id="ProtNLM"/>
    </source>
</evidence>
<evidence type="ECO:0000313" key="4">
    <source>
        <dbReference type="Proteomes" id="UP001497383"/>
    </source>
</evidence>